<accession>A0A9N9FDY1</accession>
<sequence>MKTLLFIGFLFLLQIYSAFSDLFTTVMVLAPKNHGIWSACTEYSITYLDHSLVYSLSGAPTVPQVGGYELGNVTSVADLHGFEYVLFPYSSNGTVDYCGSSTTICRFVGYHNYNLPRDRYCIAVLNPNNVDYYITMVYSFGGTAARRSIDNSAKSAKKNIFAREFHRRDFVAPAPSKMIADRLSQSQK</sequence>
<organism evidence="2 3">
    <name type="scientific">Cetraspora pellucida</name>
    <dbReference type="NCBI Taxonomy" id="1433469"/>
    <lineage>
        <taxon>Eukaryota</taxon>
        <taxon>Fungi</taxon>
        <taxon>Fungi incertae sedis</taxon>
        <taxon>Mucoromycota</taxon>
        <taxon>Glomeromycotina</taxon>
        <taxon>Glomeromycetes</taxon>
        <taxon>Diversisporales</taxon>
        <taxon>Gigasporaceae</taxon>
        <taxon>Cetraspora</taxon>
    </lineage>
</organism>
<dbReference type="OrthoDB" id="2422122at2759"/>
<feature type="signal peptide" evidence="1">
    <location>
        <begin position="1"/>
        <end position="20"/>
    </location>
</feature>
<evidence type="ECO:0000256" key="1">
    <source>
        <dbReference type="SAM" id="SignalP"/>
    </source>
</evidence>
<reference evidence="2" key="1">
    <citation type="submission" date="2021-06" db="EMBL/GenBank/DDBJ databases">
        <authorList>
            <person name="Kallberg Y."/>
            <person name="Tangrot J."/>
            <person name="Rosling A."/>
        </authorList>
    </citation>
    <scope>NUCLEOTIDE SEQUENCE</scope>
    <source>
        <strain evidence="2">FL966</strain>
    </source>
</reference>
<protein>
    <submittedName>
        <fullName evidence="2">6647_t:CDS:1</fullName>
    </submittedName>
</protein>
<dbReference type="AlphaFoldDB" id="A0A9N9FDY1"/>
<comment type="caution">
    <text evidence="2">The sequence shown here is derived from an EMBL/GenBank/DDBJ whole genome shotgun (WGS) entry which is preliminary data.</text>
</comment>
<evidence type="ECO:0000313" key="3">
    <source>
        <dbReference type="Proteomes" id="UP000789759"/>
    </source>
</evidence>
<proteinExistence type="predicted"/>
<keyword evidence="3" id="KW-1185">Reference proteome</keyword>
<name>A0A9N9FDY1_9GLOM</name>
<gene>
    <name evidence="2" type="ORF">CPELLU_LOCUS3663</name>
</gene>
<dbReference type="EMBL" id="CAJVQA010001808">
    <property type="protein sequence ID" value="CAG8526964.1"/>
    <property type="molecule type" value="Genomic_DNA"/>
</dbReference>
<evidence type="ECO:0000313" key="2">
    <source>
        <dbReference type="EMBL" id="CAG8526964.1"/>
    </source>
</evidence>
<dbReference type="Proteomes" id="UP000789759">
    <property type="component" value="Unassembled WGS sequence"/>
</dbReference>
<feature type="chain" id="PRO_5040352110" evidence="1">
    <location>
        <begin position="21"/>
        <end position="188"/>
    </location>
</feature>
<keyword evidence="1" id="KW-0732">Signal</keyword>